<sequence>MKQTLSPITNEWNSTTPSLHSKDSLSSFDSLNYDIIKREEILARLKTESKMLESDFISTKNSKVIEMETEAAKLQEKLEQELDEMETLNNILNRTRSNMDAMKVFVEKFQIKEKMISSRVKDTENIVAEALASSRDVKNELKFLNRYVDSLKTATSQKKLRTQYNENQNSNSSEKSESEGDSKEDEMEMLKAISNKLTTVEKITSLRVKDVEENKVKSDTLDQLIGTESIESWIKEIERIQIIEESLSRSIQVLMGDLRKLESEKLNLEVELSNLKQIQDLPKSKGKYTKEKDRKHEKYKEAKRAMKESKGKWTSMYTSAMKIYDLINLLLANLDEQDEEVIEKDKWIANKEPTSQQEMKEFEIATLKILEQCKNKLDSMEISIVDSIQRKRTTRPWADRSLTIIDGRPFKKEIYTSRMYETMTTDTEAKDPERKIMAKLSASINNNDFFHGTNDGKKSRGDAFSLKQEHNLLVPAVKSPKSELDELTGINNFDKKLQKLSALTHQKHKSTNLNGQSLKILSLDLERKMSRIENIKTKSLSIGKETQNLYLKKSLEKISFPAISRNSKTQRNDSKYKKLS</sequence>
<feature type="region of interest" description="Disordered" evidence="2">
    <location>
        <begin position="158"/>
        <end position="186"/>
    </location>
</feature>
<keyword evidence="4" id="KW-1185">Reference proteome</keyword>
<evidence type="ECO:0000256" key="1">
    <source>
        <dbReference type="SAM" id="Coils"/>
    </source>
</evidence>
<keyword evidence="1" id="KW-0175">Coiled coil</keyword>
<reference evidence="3" key="1">
    <citation type="submission" date="2021-09" db="EMBL/GenBank/DDBJ databases">
        <authorList>
            <consortium name="AG Swart"/>
            <person name="Singh M."/>
            <person name="Singh A."/>
            <person name="Seah K."/>
            <person name="Emmerich C."/>
        </authorList>
    </citation>
    <scope>NUCLEOTIDE SEQUENCE</scope>
    <source>
        <strain evidence="3">ATCC30299</strain>
    </source>
</reference>
<organism evidence="3 4">
    <name type="scientific">Blepharisma stoltei</name>
    <dbReference type="NCBI Taxonomy" id="1481888"/>
    <lineage>
        <taxon>Eukaryota</taxon>
        <taxon>Sar</taxon>
        <taxon>Alveolata</taxon>
        <taxon>Ciliophora</taxon>
        <taxon>Postciliodesmatophora</taxon>
        <taxon>Heterotrichea</taxon>
        <taxon>Heterotrichida</taxon>
        <taxon>Blepharismidae</taxon>
        <taxon>Blepharisma</taxon>
    </lineage>
</organism>
<evidence type="ECO:0000313" key="4">
    <source>
        <dbReference type="Proteomes" id="UP001162131"/>
    </source>
</evidence>
<proteinExistence type="predicted"/>
<evidence type="ECO:0000256" key="2">
    <source>
        <dbReference type="SAM" id="MobiDB-lite"/>
    </source>
</evidence>
<feature type="compositionally biased region" description="Polar residues" evidence="2">
    <location>
        <begin position="158"/>
        <end position="168"/>
    </location>
</feature>
<comment type="caution">
    <text evidence="3">The sequence shown here is derived from an EMBL/GenBank/DDBJ whole genome shotgun (WGS) entry which is preliminary data.</text>
</comment>
<feature type="region of interest" description="Disordered" evidence="2">
    <location>
        <begin position="1"/>
        <end position="21"/>
    </location>
</feature>
<gene>
    <name evidence="3" type="ORF">BSTOLATCC_MIC42113</name>
</gene>
<evidence type="ECO:0000313" key="3">
    <source>
        <dbReference type="EMBL" id="CAG9326851.1"/>
    </source>
</evidence>
<dbReference type="Proteomes" id="UP001162131">
    <property type="component" value="Unassembled WGS sequence"/>
</dbReference>
<accession>A0AAU9K103</accession>
<feature type="coiled-coil region" evidence="1">
    <location>
        <begin position="57"/>
        <end position="98"/>
    </location>
</feature>
<dbReference type="EMBL" id="CAJZBQ010000041">
    <property type="protein sequence ID" value="CAG9326851.1"/>
    <property type="molecule type" value="Genomic_DNA"/>
</dbReference>
<protein>
    <submittedName>
        <fullName evidence="3">Uncharacterized protein</fullName>
    </submittedName>
</protein>
<dbReference type="AlphaFoldDB" id="A0AAU9K103"/>
<name>A0AAU9K103_9CILI</name>
<feature type="coiled-coil region" evidence="1">
    <location>
        <begin position="251"/>
        <end position="312"/>
    </location>
</feature>